<dbReference type="SUPFAM" id="SSF81301">
    <property type="entry name" value="Nucleotidyltransferase"/>
    <property type="match status" value="1"/>
</dbReference>
<dbReference type="OrthoDB" id="21330at2759"/>
<name>B7ZSU4_XENTR</name>
<dbReference type="PANTHER" id="PTHR21043">
    <property type="entry name" value="IOJAP SUPERFAMILY ORTHOLOG"/>
    <property type="match status" value="1"/>
</dbReference>
<dbReference type="HOGENOM" id="CLU_1142317_0_0_1"/>
<evidence type="ECO:0000313" key="8">
    <source>
        <dbReference type="Ensembl" id="ENSXETP00000057385"/>
    </source>
</evidence>
<dbReference type="RefSeq" id="NP_001016140.1">
    <property type="nucleotide sequence ID" value="NM_001016140.2"/>
</dbReference>
<dbReference type="FunFam" id="3.30.460.10:FF:000018">
    <property type="entry name" value="Mitochondrial assembly of ribosomal large subunit 1"/>
    <property type="match status" value="1"/>
</dbReference>
<evidence type="ECO:0000313" key="9">
    <source>
        <dbReference type="Proteomes" id="UP000008143"/>
    </source>
</evidence>
<evidence type="ECO:0000313" key="11">
    <source>
        <dbReference type="Xenbase" id="XB-GENE-1000345"/>
    </source>
</evidence>
<reference evidence="7" key="2">
    <citation type="submission" date="2008-11" db="EMBL/GenBank/DDBJ databases">
        <authorList>
            <consortium name="NIH - Xenopus Gene Collection (XGC) project"/>
        </authorList>
    </citation>
    <scope>NUCLEOTIDE SEQUENCE [LARGE SCALE MRNA]</scope>
    <source>
        <tissue evidence="7">Gastrula</tissue>
    </source>
</reference>
<reference evidence="10" key="5">
    <citation type="submission" date="2025-04" db="UniProtKB">
        <authorList>
            <consortium name="RefSeq"/>
        </authorList>
    </citation>
    <scope>IDENTIFICATION</scope>
</reference>
<dbReference type="Ensembl" id="ENSXETT00000057385">
    <property type="protein sequence ID" value="ENSXETP00000057385"/>
    <property type="gene ID" value="ENSXETG00000027527"/>
</dbReference>
<proteinExistence type="evidence at transcript level"/>
<evidence type="ECO:0000256" key="1">
    <source>
        <dbReference type="ARBA" id="ARBA00004173"/>
    </source>
</evidence>
<reference evidence="8" key="3">
    <citation type="journal article" date="2010" name="Science">
        <title>The genome of the Western clawed frog Xenopus tropicalis.</title>
        <authorList>
            <person name="Hellsten U."/>
            <person name="Harland R.M."/>
            <person name="Gilchrist M.J."/>
            <person name="Hendrix D."/>
            <person name="Jurka J."/>
            <person name="Kapitonov V."/>
            <person name="Ovcharenko I."/>
            <person name="Putnam N.H."/>
            <person name="Shu S."/>
            <person name="Taher L."/>
            <person name="Blitz I.L."/>
            <person name="Blumberg B."/>
            <person name="Dichmann D.S."/>
            <person name="Dubchak I."/>
            <person name="Amaya E."/>
            <person name="Detter J.C."/>
            <person name="Fletcher R."/>
            <person name="Gerhard D.S."/>
            <person name="Goodstein D."/>
            <person name="Graves T."/>
            <person name="Grigoriev I.V."/>
            <person name="Grimwood J."/>
            <person name="Kawashima T."/>
            <person name="Lindquist E."/>
            <person name="Lucas S.M."/>
            <person name="Mead P.E."/>
            <person name="Mitros T."/>
            <person name="Ogino H."/>
            <person name="Ohta Y."/>
            <person name="Poliakov A.V."/>
            <person name="Pollet N."/>
            <person name="Robert J."/>
            <person name="Salamov A."/>
            <person name="Sater A.K."/>
            <person name="Schmutz J."/>
            <person name="Terry A."/>
            <person name="Vize P.D."/>
            <person name="Warren W.C."/>
            <person name="Wells D."/>
            <person name="Wills A."/>
            <person name="Wilson R.K."/>
            <person name="Zimmerman L.B."/>
            <person name="Zorn A.M."/>
            <person name="Grainger R."/>
            <person name="Grammer T."/>
            <person name="Khokha M.K."/>
            <person name="Richardson P.M."/>
            <person name="Rokhsar D.S."/>
        </authorList>
    </citation>
    <scope>NUCLEOTIDE SEQUENCE [LARGE SCALE GENOMIC DNA]</scope>
    <source>
        <strain evidence="8">Nigerian</strain>
    </source>
</reference>
<evidence type="ECO:0000256" key="4">
    <source>
        <dbReference type="ARBA" id="ARBA00053669"/>
    </source>
</evidence>
<accession>B7ZSU4</accession>
<dbReference type="NCBIfam" id="TIGR00090">
    <property type="entry name" value="rsfS_iojap_ybeB"/>
    <property type="match status" value="1"/>
</dbReference>
<dbReference type="GeneTree" id="ENSGT00390000015035"/>
<evidence type="ECO:0000256" key="2">
    <source>
        <dbReference type="ARBA" id="ARBA00010574"/>
    </source>
</evidence>
<dbReference type="EMBL" id="BC170648">
    <property type="protein sequence ID" value="AAI70648.1"/>
    <property type="molecule type" value="mRNA"/>
</dbReference>
<dbReference type="Bgee" id="ENSXETG00000027527">
    <property type="expression patterns" value="Expressed in heart and 13 other cell types or tissues"/>
</dbReference>
<evidence type="ECO:0000313" key="7">
    <source>
        <dbReference type="EMBL" id="AAI70644.1"/>
    </source>
</evidence>
<comment type="function">
    <text evidence="4">Required for normal mitochondrial ribosome function and mitochondrial translation. May play a role in ribosome biogenesis by preventing premature association of the 28S and 39S ribosomal subunits. Interacts with mitochondrial ribosomal protein uL14m (MRPL14), probably blocking formation of intersubunit bridge B8, preventing association of the 28S and 39S ribosomal subunits. Addition to isolated mitochondrial ribosomal subunits partially inhibits translation, probably by interfering with the association of the 28S and 39S ribosomal subunits and the formation of functional ribosomes. May also participate in the assembly and/or regulation of the stability of the large subunit of the mitochondrial ribosome. May function as a ribosomal silencing factor.</text>
</comment>
<dbReference type="GO" id="GO:0017148">
    <property type="term" value="P:negative regulation of translation"/>
    <property type="evidence" value="ECO:0000318"/>
    <property type="project" value="GO_Central"/>
</dbReference>
<gene>
    <name evidence="8 10 11" type="primary">malsu1</name>
    <name evidence="10" type="synonym">c7orf30</name>
    <name evidence="7" type="synonym">LOC548894</name>
</gene>
<dbReference type="GO" id="GO:0090071">
    <property type="term" value="P:negative regulation of ribosome biogenesis"/>
    <property type="evidence" value="ECO:0000318"/>
    <property type="project" value="GO_Central"/>
</dbReference>
<dbReference type="Xenbase" id="XB-GENE-1000345">
    <property type="gene designation" value="malsu1"/>
</dbReference>
<dbReference type="GeneID" id="548894"/>
<reference evidence="10" key="1">
    <citation type="journal article" date="2002" name="Dev. Dyn.">
        <title>Genetic and genomic tools for Xenopus research: The NIH Xenopus initiative.</title>
        <authorList>
            <person name="Klein S.L."/>
            <person name="Strausberg R.L."/>
            <person name="Wagner L."/>
            <person name="Pontius J."/>
            <person name="Clifton S.W."/>
            <person name="Richardson P."/>
        </authorList>
    </citation>
    <scope>NUCLEOTIDE SEQUENCE</scope>
</reference>
<comment type="similarity">
    <text evidence="2">Belongs to the Iojap/RsfS family.</text>
</comment>
<dbReference type="eggNOG" id="KOG3212">
    <property type="taxonomic scope" value="Eukaryota"/>
</dbReference>
<dbReference type="Proteomes" id="UP000008143">
    <property type="component" value="Chromosome 6"/>
</dbReference>
<evidence type="ECO:0000256" key="3">
    <source>
        <dbReference type="ARBA" id="ARBA00023128"/>
    </source>
</evidence>
<keyword evidence="9" id="KW-1185">Reference proteome</keyword>
<dbReference type="GO" id="GO:0005739">
    <property type="term" value="C:mitochondrion"/>
    <property type="evidence" value="ECO:0000318"/>
    <property type="project" value="GO_Central"/>
</dbReference>
<organism evidence="7">
    <name type="scientific">Xenopus tropicalis</name>
    <name type="common">Western clawed frog</name>
    <name type="synonym">Silurana tropicalis</name>
    <dbReference type="NCBI Taxonomy" id="8364"/>
    <lineage>
        <taxon>Eukaryota</taxon>
        <taxon>Metazoa</taxon>
        <taxon>Chordata</taxon>
        <taxon>Craniata</taxon>
        <taxon>Vertebrata</taxon>
        <taxon>Euteleostomi</taxon>
        <taxon>Amphibia</taxon>
        <taxon>Batrachia</taxon>
        <taxon>Anura</taxon>
        <taxon>Pipoidea</taxon>
        <taxon>Pipidae</taxon>
        <taxon>Xenopodinae</taxon>
        <taxon>Xenopus</taxon>
        <taxon>Silurana</taxon>
    </lineage>
</organism>
<dbReference type="CTD" id="115416"/>
<protein>
    <recommendedName>
        <fullName evidence="5">Mitochondrial assembly of ribosomal large subunit protein 1</fullName>
    </recommendedName>
</protein>
<reference evidence="8" key="4">
    <citation type="submission" date="2020-05" db="UniProtKB">
        <authorList>
            <consortium name="Ensembl"/>
        </authorList>
    </citation>
    <scope>IDENTIFICATION</scope>
</reference>
<dbReference type="Gene3D" id="3.30.460.10">
    <property type="entry name" value="Beta Polymerase, domain 2"/>
    <property type="match status" value="1"/>
</dbReference>
<evidence type="ECO:0000256" key="5">
    <source>
        <dbReference type="ARBA" id="ARBA00073331"/>
    </source>
</evidence>
<feature type="region of interest" description="Disordered" evidence="6">
    <location>
        <begin position="61"/>
        <end position="85"/>
    </location>
</feature>
<dbReference type="InterPro" id="IPR004394">
    <property type="entry name" value="Iojap/RsfS/C7orf30"/>
</dbReference>
<dbReference type="InterPro" id="IPR043519">
    <property type="entry name" value="NT_sf"/>
</dbReference>
<dbReference type="AGR" id="Xenbase:XB-GENE-1000345"/>
<dbReference type="GO" id="GO:0043023">
    <property type="term" value="F:ribosomal large subunit binding"/>
    <property type="evidence" value="ECO:0000318"/>
    <property type="project" value="GO_Central"/>
</dbReference>
<dbReference type="Pfam" id="PF02410">
    <property type="entry name" value="RsfS"/>
    <property type="match status" value="1"/>
</dbReference>
<dbReference type="STRING" id="8364.ENSXETP00000018891"/>
<comment type="subcellular location">
    <subcellularLocation>
        <location evidence="1">Mitochondrion</location>
    </subcellularLocation>
</comment>
<dbReference type="KEGG" id="xtr:548894"/>
<dbReference type="PANTHER" id="PTHR21043:SF0">
    <property type="entry name" value="MITOCHONDRIAL ASSEMBLY OF RIBOSOMAL LARGE SUBUNIT PROTEIN 1"/>
    <property type="match status" value="1"/>
</dbReference>
<evidence type="ECO:0000313" key="10">
    <source>
        <dbReference type="RefSeq" id="NP_001016140.1"/>
    </source>
</evidence>
<dbReference type="PaxDb" id="8364-ENSXETP00000057385"/>
<sequence length="243" mass="27514">MWAQRLSRLAICVHRPGECLIKSQSARWRNLPLQPKGRTGLAWDSGIRPLCAVGSRLSYPGSRAEGSETHSHRSACTDTTEPSDGAGAEAEVQLLDLLPSFDINTLVSLLRQENAKDLCVIRVPPQLKYTDYFVVVSGFSTRHVQAMAQYSVKVYKYLKREDEPHVQIEGEDTDDWMCIDFGNIVVHFMLPETREKYELEKLWTLRSYDDQLSQIAPETLPSDFTFGLTSQKDGTIEFRGTEV</sequence>
<evidence type="ECO:0000256" key="6">
    <source>
        <dbReference type="SAM" id="MobiDB-lite"/>
    </source>
</evidence>
<keyword evidence="3" id="KW-0496">Mitochondrion</keyword>
<dbReference type="OMA" id="KREDEPH"/>
<dbReference type="AlphaFoldDB" id="B7ZSU4"/>
<dbReference type="EMBL" id="BC170644">
    <property type="protein sequence ID" value="AAI70644.1"/>
    <property type="molecule type" value="mRNA"/>
</dbReference>
<dbReference type="HAMAP" id="MF_01477">
    <property type="entry name" value="Iojap_RsfS"/>
    <property type="match status" value="1"/>
</dbReference>